<name>A0ACB9SAV4_9MYRT</name>
<dbReference type="Proteomes" id="UP001057402">
    <property type="component" value="Chromosome 1"/>
</dbReference>
<keyword evidence="2" id="KW-1185">Reference proteome</keyword>
<dbReference type="EMBL" id="CM042880">
    <property type="protein sequence ID" value="KAI4388362.1"/>
    <property type="molecule type" value="Genomic_DNA"/>
</dbReference>
<proteinExistence type="predicted"/>
<gene>
    <name evidence="1" type="ORF">MLD38_000696</name>
</gene>
<organism evidence="1 2">
    <name type="scientific">Melastoma candidum</name>
    <dbReference type="NCBI Taxonomy" id="119954"/>
    <lineage>
        <taxon>Eukaryota</taxon>
        <taxon>Viridiplantae</taxon>
        <taxon>Streptophyta</taxon>
        <taxon>Embryophyta</taxon>
        <taxon>Tracheophyta</taxon>
        <taxon>Spermatophyta</taxon>
        <taxon>Magnoliopsida</taxon>
        <taxon>eudicotyledons</taxon>
        <taxon>Gunneridae</taxon>
        <taxon>Pentapetalae</taxon>
        <taxon>rosids</taxon>
        <taxon>malvids</taxon>
        <taxon>Myrtales</taxon>
        <taxon>Melastomataceae</taxon>
        <taxon>Melastomatoideae</taxon>
        <taxon>Melastomateae</taxon>
        <taxon>Melastoma</taxon>
    </lineage>
</organism>
<protein>
    <submittedName>
        <fullName evidence="1">Uncharacterized protein</fullName>
    </submittedName>
</protein>
<sequence>MKIAGGAKPPAPAHRRSRVSRSGGPGSRRGSRPETPLLKWKTEEKERNGSVLPVEDEEDGVRSRTDGRTRRRSEAGLSARKLAAGLWRLQVSPEEKDGFCKAKGGAKHMRSPVACHRNHQAHNAEDKDAPDSPHLVSCGRKGFFRKVEPLFKLSSSAMEGATKWDPDPAPFKPVDEVNQVHSGTRLLNQQVNAVSAINAPESELQQAQSRIVELETERRSSKKKLEHFLKKVSEEKAVWRRREHEKIRAFLDDMKSDLSQEKKNFQRLEIVNSKLVNELAGAKLSMKRLMQEYEKERKTRALVEEVCDELAKEIGDDKSEVEALKKELMKLQEEVDEERKMLQMAEVWREERVQMKLVDAKVALEEKYSLMCRLVSDLEKLIPRSINVVPEVKDIREAESLRKAAASVNIQDLKEFTYEPSNGDDIFSVLEEVAFGGNSTREIEQRVAYSPATHATEIYTSSPKVNDVVKDNGSISRRQTGSVSHNGDVEEDESGWETVSDLEDRGSSFSPESVNDCRRNTYAAGGETPITEISEVCLAPSRQPKRVSSITKLWKSNVENYKLVTVEGVNSRISNGDIGSSDRGSVKGGFSPSDVTGQWSPRETGNPHITRGMKGCIEWPRGPYKSSLKAKLLEARMESQKVQLKHVLKQKM</sequence>
<accession>A0ACB9SAV4</accession>
<evidence type="ECO:0000313" key="1">
    <source>
        <dbReference type="EMBL" id="KAI4388362.1"/>
    </source>
</evidence>
<comment type="caution">
    <text evidence="1">The sequence shown here is derived from an EMBL/GenBank/DDBJ whole genome shotgun (WGS) entry which is preliminary data.</text>
</comment>
<reference evidence="2" key="1">
    <citation type="journal article" date="2023" name="Front. Plant Sci.">
        <title>Chromosomal-level genome assembly of Melastoma candidum provides insights into trichome evolution.</title>
        <authorList>
            <person name="Zhong Y."/>
            <person name="Wu W."/>
            <person name="Sun C."/>
            <person name="Zou P."/>
            <person name="Liu Y."/>
            <person name="Dai S."/>
            <person name="Zhou R."/>
        </authorList>
    </citation>
    <scope>NUCLEOTIDE SEQUENCE [LARGE SCALE GENOMIC DNA]</scope>
</reference>
<evidence type="ECO:0000313" key="2">
    <source>
        <dbReference type="Proteomes" id="UP001057402"/>
    </source>
</evidence>